<dbReference type="AlphaFoldDB" id="A0A0T9KXL3"/>
<protein>
    <recommendedName>
        <fullName evidence="1">RiboL-PSP-HEPN domain-containing protein</fullName>
    </recommendedName>
</protein>
<evidence type="ECO:0000313" key="3">
    <source>
        <dbReference type="Proteomes" id="UP000045824"/>
    </source>
</evidence>
<gene>
    <name evidence="2" type="ORF">ERS008491_01166</name>
</gene>
<organism evidence="2 3">
    <name type="scientific">Yersinia kristensenii</name>
    <dbReference type="NCBI Taxonomy" id="28152"/>
    <lineage>
        <taxon>Bacteria</taxon>
        <taxon>Pseudomonadati</taxon>
        <taxon>Pseudomonadota</taxon>
        <taxon>Gammaproteobacteria</taxon>
        <taxon>Enterobacterales</taxon>
        <taxon>Yersiniaceae</taxon>
        <taxon>Yersinia</taxon>
    </lineage>
</organism>
<evidence type="ECO:0000259" key="1">
    <source>
        <dbReference type="Pfam" id="PF18735"/>
    </source>
</evidence>
<dbReference type="InterPro" id="IPR041519">
    <property type="entry name" value="HEPN_RiboL-PSP"/>
</dbReference>
<dbReference type="EMBL" id="CPYI01000003">
    <property type="protein sequence ID" value="CNE39397.1"/>
    <property type="molecule type" value="Genomic_DNA"/>
</dbReference>
<accession>A0A0T9KXL3</accession>
<dbReference type="RefSeq" id="WP_050118651.1">
    <property type="nucleotide sequence ID" value="NZ_CAWMAB010000003.1"/>
</dbReference>
<reference evidence="2 3" key="1">
    <citation type="submission" date="2015-03" db="EMBL/GenBank/DDBJ databases">
        <authorList>
            <person name="Murphy D."/>
        </authorList>
    </citation>
    <scope>NUCLEOTIDE SEQUENCE [LARGE SCALE GENOMIC DNA]</scope>
    <source>
        <strain evidence="2 3">FCF326</strain>
    </source>
</reference>
<dbReference type="Proteomes" id="UP000045824">
    <property type="component" value="Unassembled WGS sequence"/>
</dbReference>
<sequence length="173" mass="19745">MEFNISNPTAEELITSCWVELTKITALIEQMGSTHPPVSYLTKYSIIKACGTIECSFKAVISDHQYHGVPPQIQNFIDEKFRNSSMNPNYGNIEKSLRWFDKEWGKNFKKNINAHEHKERILDSLNSLCTARNVFSHGQNPTASFSNVIQYFKDCVLVIEIIEKSLSNEVNAV</sequence>
<evidence type="ECO:0000313" key="2">
    <source>
        <dbReference type="EMBL" id="CNE39397.1"/>
    </source>
</evidence>
<feature type="domain" description="RiboL-PSP-HEPN" evidence="1">
    <location>
        <begin position="20"/>
        <end position="168"/>
    </location>
</feature>
<name>A0A0T9KXL3_YERKR</name>
<dbReference type="Pfam" id="PF18735">
    <property type="entry name" value="HEPN_RiboL-PSP"/>
    <property type="match status" value="1"/>
</dbReference>
<proteinExistence type="predicted"/>